<dbReference type="RefSeq" id="WP_265266923.1">
    <property type="nucleotide sequence ID" value="NZ_JAIHOM010000222.1"/>
</dbReference>
<evidence type="ECO:0000256" key="1">
    <source>
        <dbReference type="SAM" id="MobiDB-lite"/>
    </source>
</evidence>
<sequence length="141" mass="16158">MSDNLLNELRQKRQRTVVPQREDTLIQDTTSPLPESSLSSPPDALQTENTLAELQAKLARFPKMRRRSAVVLEDQIDQALTHFCKDSKITLEVFIEATWQVAAENPSLLNAILVEAQKRYRSRKEAGQLRRLITMLSQEEN</sequence>
<comment type="caution">
    <text evidence="2">The sequence shown here is derived from an EMBL/GenBank/DDBJ whole genome shotgun (WGS) entry which is preliminary data.</text>
</comment>
<accession>A0ABT3LBT3</accession>
<protein>
    <submittedName>
        <fullName evidence="2">Uncharacterized protein</fullName>
    </submittedName>
</protein>
<name>A0ABT3LBT3_9CYAN</name>
<dbReference type="InterPro" id="IPR049816">
    <property type="entry name" value="McdB"/>
</dbReference>
<dbReference type="CDD" id="cd21138">
    <property type="entry name" value="McdB-like"/>
    <property type="match status" value="1"/>
</dbReference>
<feature type="region of interest" description="Disordered" evidence="1">
    <location>
        <begin position="1"/>
        <end position="45"/>
    </location>
</feature>
<evidence type="ECO:0000313" key="2">
    <source>
        <dbReference type="EMBL" id="MCW6038975.1"/>
    </source>
</evidence>
<feature type="compositionally biased region" description="Low complexity" evidence="1">
    <location>
        <begin position="31"/>
        <end position="42"/>
    </location>
</feature>
<proteinExistence type="predicted"/>
<keyword evidence="3" id="KW-1185">Reference proteome</keyword>
<gene>
    <name evidence="2" type="ORF">K4A83_22365</name>
</gene>
<dbReference type="Proteomes" id="UP001526426">
    <property type="component" value="Unassembled WGS sequence"/>
</dbReference>
<reference evidence="2 3" key="1">
    <citation type="submission" date="2021-08" db="EMBL/GenBank/DDBJ databases">
        <title>Draft genome sequence of Spirulina subsalsa with high tolerance to salinity and hype-accumulation of phycocyanin.</title>
        <authorList>
            <person name="Pei H."/>
            <person name="Jiang L."/>
        </authorList>
    </citation>
    <scope>NUCLEOTIDE SEQUENCE [LARGE SCALE GENOMIC DNA]</scope>
    <source>
        <strain evidence="2 3">FACHB-351</strain>
    </source>
</reference>
<evidence type="ECO:0000313" key="3">
    <source>
        <dbReference type="Proteomes" id="UP001526426"/>
    </source>
</evidence>
<organism evidence="2 3">
    <name type="scientific">Spirulina subsalsa FACHB-351</name>
    <dbReference type="NCBI Taxonomy" id="234711"/>
    <lineage>
        <taxon>Bacteria</taxon>
        <taxon>Bacillati</taxon>
        <taxon>Cyanobacteriota</taxon>
        <taxon>Cyanophyceae</taxon>
        <taxon>Spirulinales</taxon>
        <taxon>Spirulinaceae</taxon>
        <taxon>Spirulina</taxon>
    </lineage>
</organism>
<dbReference type="Pfam" id="PF26392">
    <property type="entry name" value="McdB"/>
    <property type="match status" value="1"/>
</dbReference>
<dbReference type="EMBL" id="JAIHOM010000222">
    <property type="protein sequence ID" value="MCW6038975.1"/>
    <property type="molecule type" value="Genomic_DNA"/>
</dbReference>